<feature type="region of interest" description="Disordered" evidence="1">
    <location>
        <begin position="317"/>
        <end position="388"/>
    </location>
</feature>
<accession>A0ABD1IAY7</accession>
<feature type="compositionally biased region" description="Polar residues" evidence="1">
    <location>
        <begin position="348"/>
        <end position="372"/>
    </location>
</feature>
<feature type="region of interest" description="Disordered" evidence="1">
    <location>
        <begin position="187"/>
        <end position="257"/>
    </location>
</feature>
<dbReference type="InterPro" id="IPR001623">
    <property type="entry name" value="DnaJ_domain"/>
</dbReference>
<dbReference type="Gene3D" id="1.10.287.110">
    <property type="entry name" value="DnaJ domain"/>
    <property type="match status" value="1"/>
</dbReference>
<organism evidence="3 4">
    <name type="scientific">Salvia divinorum</name>
    <name type="common">Maria pastora</name>
    <name type="synonym">Diviner's sage</name>
    <dbReference type="NCBI Taxonomy" id="28513"/>
    <lineage>
        <taxon>Eukaryota</taxon>
        <taxon>Viridiplantae</taxon>
        <taxon>Streptophyta</taxon>
        <taxon>Embryophyta</taxon>
        <taxon>Tracheophyta</taxon>
        <taxon>Spermatophyta</taxon>
        <taxon>Magnoliopsida</taxon>
        <taxon>eudicotyledons</taxon>
        <taxon>Gunneridae</taxon>
        <taxon>Pentapetalae</taxon>
        <taxon>asterids</taxon>
        <taxon>lamiids</taxon>
        <taxon>Lamiales</taxon>
        <taxon>Lamiaceae</taxon>
        <taxon>Nepetoideae</taxon>
        <taxon>Mentheae</taxon>
        <taxon>Salviinae</taxon>
        <taxon>Salvia</taxon>
        <taxon>Salvia subgen. Calosphace</taxon>
    </lineage>
</organism>
<feature type="compositionally biased region" description="Low complexity" evidence="1">
    <location>
        <begin position="206"/>
        <end position="218"/>
    </location>
</feature>
<sequence length="517" mass="56736">MKVKNSHLYCCCHVMLNALADPVNNINMECNKDEATRAKLIAESKLEQKDYLSAKKFTLKAQALYPELNGITQLLTTLDVYLSSEKIRGEVDWYRVLCVNPSDDYDTVKKQFRKLALKLHPDKNTSVGADGAFKLISEAWNLLSDKEKRAAYNQRRGHGGVQKTVLTHTGGPSAPCGAWNYAYTRPSEQNVPSASPRQSKSKKKVPSVPSQPSQQKVPGHTGGPSAEAYTTGPSSSTSTRKSKSKTAKKARTQNPASYHVRSDAFWTVCQGCNTHFEYLKKYCNHTLLCRRCDKPFLALKIAPPVFSKSAKPVPWVRREHSHTSFPGQNACDPNGNAAAAQNPGSGQTGPSSFVYTNYQQEPLPETANTGQNAYDPKGKAAAAQKPGAVQTGPSSFVYANYQQGPLPETANTAAETPNNVVQQARDRLKRPHTESHAPANLEKFFKKVKLDAGDSNGYRANHNMPQGDFGAETAHGTGFKGFSTPCCQPSRTRDETRKLLVSNTQKEILKKLSDSNI</sequence>
<dbReference type="InterPro" id="IPR018253">
    <property type="entry name" value="DnaJ_domain_CS"/>
</dbReference>
<evidence type="ECO:0000313" key="4">
    <source>
        <dbReference type="Proteomes" id="UP001567538"/>
    </source>
</evidence>
<feature type="compositionally biased region" description="Low complexity" evidence="1">
    <location>
        <begin position="379"/>
        <end position="388"/>
    </location>
</feature>
<evidence type="ECO:0000256" key="1">
    <source>
        <dbReference type="SAM" id="MobiDB-lite"/>
    </source>
</evidence>
<feature type="compositionally biased region" description="Polar residues" evidence="1">
    <location>
        <begin position="187"/>
        <end position="197"/>
    </location>
</feature>
<dbReference type="PANTHER" id="PTHR44137">
    <property type="entry name" value="BNAC03G44070D PROTEIN"/>
    <property type="match status" value="1"/>
</dbReference>
<dbReference type="InterPro" id="IPR056988">
    <property type="entry name" value="Zn_ribbon_pln"/>
</dbReference>
<gene>
    <name evidence="3" type="ORF">AAHA92_07724</name>
</gene>
<evidence type="ECO:0000259" key="2">
    <source>
        <dbReference type="PROSITE" id="PS50076"/>
    </source>
</evidence>
<dbReference type="InterPro" id="IPR036869">
    <property type="entry name" value="J_dom_sf"/>
</dbReference>
<dbReference type="PRINTS" id="PR00625">
    <property type="entry name" value="JDOMAIN"/>
</dbReference>
<dbReference type="EMBL" id="JBEAFC010000003">
    <property type="protein sequence ID" value="KAL1565517.1"/>
    <property type="molecule type" value="Genomic_DNA"/>
</dbReference>
<feature type="compositionally biased region" description="Low complexity" evidence="1">
    <location>
        <begin position="333"/>
        <end position="345"/>
    </location>
</feature>
<comment type="caution">
    <text evidence="3">The sequence shown here is derived from an EMBL/GenBank/DDBJ whole genome shotgun (WGS) entry which is preliminary data.</text>
</comment>
<keyword evidence="4" id="KW-1185">Reference proteome</keyword>
<evidence type="ECO:0000313" key="3">
    <source>
        <dbReference type="EMBL" id="KAL1565517.1"/>
    </source>
</evidence>
<name>A0ABD1IAY7_SALDI</name>
<dbReference type="PANTHER" id="PTHR44137:SF32">
    <property type="entry name" value="DNAJ HEAT SHOCK AMINO-TERMINAL DOMAIN PROTEIN"/>
    <property type="match status" value="1"/>
</dbReference>
<feature type="domain" description="J" evidence="2">
    <location>
        <begin position="92"/>
        <end position="156"/>
    </location>
</feature>
<dbReference type="CDD" id="cd06257">
    <property type="entry name" value="DnaJ"/>
    <property type="match status" value="1"/>
</dbReference>
<dbReference type="SUPFAM" id="SSF46565">
    <property type="entry name" value="Chaperone J-domain"/>
    <property type="match status" value="1"/>
</dbReference>
<dbReference type="Pfam" id="PF00226">
    <property type="entry name" value="DnaJ"/>
    <property type="match status" value="1"/>
</dbReference>
<dbReference type="Proteomes" id="UP001567538">
    <property type="component" value="Unassembled WGS sequence"/>
</dbReference>
<reference evidence="3 4" key="1">
    <citation type="submission" date="2024-06" db="EMBL/GenBank/DDBJ databases">
        <title>A chromosome level genome sequence of Diviner's sage (Salvia divinorum).</title>
        <authorList>
            <person name="Ford S.A."/>
            <person name="Ro D.-K."/>
            <person name="Ness R.W."/>
            <person name="Phillips M.A."/>
        </authorList>
    </citation>
    <scope>NUCLEOTIDE SEQUENCE [LARGE SCALE GENOMIC DNA]</scope>
    <source>
        <strain evidence="3">SAF-2024a</strain>
        <tissue evidence="3">Leaf</tissue>
    </source>
</reference>
<feature type="compositionally biased region" description="Basic residues" evidence="1">
    <location>
        <begin position="240"/>
        <end position="251"/>
    </location>
</feature>
<dbReference type="PROSITE" id="PS50076">
    <property type="entry name" value="DNAJ_2"/>
    <property type="match status" value="1"/>
</dbReference>
<dbReference type="SMART" id="SM00271">
    <property type="entry name" value="DnaJ"/>
    <property type="match status" value="1"/>
</dbReference>
<dbReference type="AlphaFoldDB" id="A0ABD1IAY7"/>
<dbReference type="PROSITE" id="PS00636">
    <property type="entry name" value="DNAJ_1"/>
    <property type="match status" value="1"/>
</dbReference>
<dbReference type="Pfam" id="PF23551">
    <property type="entry name" value="Zn_ribbon_20"/>
    <property type="match status" value="1"/>
</dbReference>
<proteinExistence type="predicted"/>
<protein>
    <recommendedName>
        <fullName evidence="2">J domain-containing protein</fullName>
    </recommendedName>
</protein>